<name>A0A2U1S856_9EURY</name>
<comment type="caution">
    <text evidence="2">The sequence shown here is derived from an EMBL/GenBank/DDBJ whole genome shotgun (WGS) entry which is preliminary data.</text>
</comment>
<feature type="transmembrane region" description="Helical" evidence="1">
    <location>
        <begin position="6"/>
        <end position="24"/>
    </location>
</feature>
<evidence type="ECO:0000313" key="3">
    <source>
        <dbReference type="Proteomes" id="UP000245577"/>
    </source>
</evidence>
<accession>A0A2U1S856</accession>
<sequence>MPLSATAFFIIKLLILFGVVYLIIKNIKVIALVIAALFLFFALQNVFGYNAVDVLTQIFTFPTN</sequence>
<proteinExistence type="predicted"/>
<dbReference type="RefSeq" id="WP_116669876.1">
    <property type="nucleotide sequence ID" value="NZ_MZGU01000004.1"/>
</dbReference>
<keyword evidence="1" id="KW-1133">Transmembrane helix</keyword>
<evidence type="ECO:0000256" key="1">
    <source>
        <dbReference type="SAM" id="Phobius"/>
    </source>
</evidence>
<reference evidence="2 3" key="1">
    <citation type="submission" date="2017-03" db="EMBL/GenBank/DDBJ databases">
        <title>Genome sequence of Methanobrevibacter wosei.</title>
        <authorList>
            <person name="Poehlein A."/>
            <person name="Seedorf H."/>
            <person name="Daniel R."/>
        </authorList>
    </citation>
    <scope>NUCLEOTIDE SEQUENCE [LARGE SCALE GENOMIC DNA]</scope>
    <source>
        <strain evidence="2 3">DSM 11979</strain>
    </source>
</reference>
<keyword evidence="3" id="KW-1185">Reference proteome</keyword>
<evidence type="ECO:0000313" key="2">
    <source>
        <dbReference type="EMBL" id="PWB86244.1"/>
    </source>
</evidence>
<keyword evidence="1" id="KW-0472">Membrane</keyword>
<keyword evidence="1" id="KW-0812">Transmembrane</keyword>
<organism evidence="2 3">
    <name type="scientific">Methanobrevibacter woesei</name>
    <dbReference type="NCBI Taxonomy" id="190976"/>
    <lineage>
        <taxon>Archaea</taxon>
        <taxon>Methanobacteriati</taxon>
        <taxon>Methanobacteriota</taxon>
        <taxon>Methanomada group</taxon>
        <taxon>Methanobacteria</taxon>
        <taxon>Methanobacteriales</taxon>
        <taxon>Methanobacteriaceae</taxon>
        <taxon>Methanobrevibacter</taxon>
    </lineage>
</organism>
<dbReference type="Proteomes" id="UP000245577">
    <property type="component" value="Unassembled WGS sequence"/>
</dbReference>
<dbReference type="EMBL" id="MZGU01000004">
    <property type="protein sequence ID" value="PWB86244.1"/>
    <property type="molecule type" value="Genomic_DNA"/>
</dbReference>
<feature type="transmembrane region" description="Helical" evidence="1">
    <location>
        <begin position="29"/>
        <end position="47"/>
    </location>
</feature>
<dbReference type="AlphaFoldDB" id="A0A2U1S856"/>
<gene>
    <name evidence="2" type="ORF">MBBWO_10980</name>
</gene>
<protein>
    <submittedName>
        <fullName evidence="2">Uncharacterized protein</fullName>
    </submittedName>
</protein>